<name>A0A401FW32_9BACT</name>
<dbReference type="OrthoDB" id="5518440at2"/>
<comment type="caution">
    <text evidence="1">The sequence shown here is derived from an EMBL/GenBank/DDBJ whole genome shotgun (WGS) entry which is preliminary data.</text>
</comment>
<proteinExistence type="predicted"/>
<evidence type="ECO:0000313" key="2">
    <source>
        <dbReference type="Proteomes" id="UP000288096"/>
    </source>
</evidence>
<protein>
    <recommendedName>
        <fullName evidence="3">B box-type domain-containing protein</fullName>
    </recommendedName>
</protein>
<reference evidence="2" key="1">
    <citation type="submission" date="2017-11" db="EMBL/GenBank/DDBJ databases">
        <authorList>
            <person name="Watanabe M."/>
            <person name="Kojima H."/>
        </authorList>
    </citation>
    <scope>NUCLEOTIDE SEQUENCE [LARGE SCALE GENOMIC DNA]</scope>
    <source>
        <strain evidence="2">Tokyo 01</strain>
    </source>
</reference>
<gene>
    <name evidence="1" type="ORF">DENIS_2152</name>
</gene>
<evidence type="ECO:0008006" key="3">
    <source>
        <dbReference type="Google" id="ProtNLM"/>
    </source>
</evidence>
<dbReference type="RefSeq" id="WP_124328508.1">
    <property type="nucleotide sequence ID" value="NZ_BEXT01000001.1"/>
</dbReference>
<dbReference type="EMBL" id="BEXT01000001">
    <property type="protein sequence ID" value="GBC61192.1"/>
    <property type="molecule type" value="Genomic_DNA"/>
</dbReference>
<dbReference type="Proteomes" id="UP000288096">
    <property type="component" value="Unassembled WGS sequence"/>
</dbReference>
<organism evidence="1 2">
    <name type="scientific">Desulfonema ishimotonii</name>
    <dbReference type="NCBI Taxonomy" id="45657"/>
    <lineage>
        <taxon>Bacteria</taxon>
        <taxon>Pseudomonadati</taxon>
        <taxon>Thermodesulfobacteriota</taxon>
        <taxon>Desulfobacteria</taxon>
        <taxon>Desulfobacterales</taxon>
        <taxon>Desulfococcaceae</taxon>
        <taxon>Desulfonema</taxon>
    </lineage>
</organism>
<reference evidence="2" key="2">
    <citation type="submission" date="2019-01" db="EMBL/GenBank/DDBJ databases">
        <title>Genome sequence of Desulfonema ishimotonii strain Tokyo 01.</title>
        <authorList>
            <person name="Fukui M."/>
        </authorList>
    </citation>
    <scope>NUCLEOTIDE SEQUENCE [LARGE SCALE GENOMIC DNA]</scope>
    <source>
        <strain evidence="2">Tokyo 01</strain>
    </source>
</reference>
<dbReference type="AlphaFoldDB" id="A0A401FW32"/>
<evidence type="ECO:0000313" key="1">
    <source>
        <dbReference type="EMBL" id="GBC61192.1"/>
    </source>
</evidence>
<accession>A0A401FW32</accession>
<sequence>MGKCLNHPERETSYLCMKHEIFLCEDCLVCRDPGIYCKFRPSCPIWFIHKEKVREERHRAEAVALQADRMAAAERRPSSLQDQE</sequence>
<keyword evidence="2" id="KW-1185">Reference proteome</keyword>